<feature type="transmembrane region" description="Helical" evidence="1">
    <location>
        <begin position="214"/>
        <end position="237"/>
    </location>
</feature>
<dbReference type="OrthoDB" id="5338512at2759"/>
<comment type="caution">
    <text evidence="3">The sequence shown here is derived from an EMBL/GenBank/DDBJ whole genome shotgun (WGS) entry which is preliminary data.</text>
</comment>
<evidence type="ECO:0000313" key="4">
    <source>
        <dbReference type="Proteomes" id="UP000286134"/>
    </source>
</evidence>
<organism evidence="3 4">
    <name type="scientific">Erysiphe neolycopersici</name>
    <dbReference type="NCBI Taxonomy" id="212602"/>
    <lineage>
        <taxon>Eukaryota</taxon>
        <taxon>Fungi</taxon>
        <taxon>Dikarya</taxon>
        <taxon>Ascomycota</taxon>
        <taxon>Pezizomycotina</taxon>
        <taxon>Leotiomycetes</taxon>
        <taxon>Erysiphales</taxon>
        <taxon>Erysiphaceae</taxon>
        <taxon>Erysiphe</taxon>
    </lineage>
</organism>
<dbReference type="AlphaFoldDB" id="A0A420I700"/>
<sequence>MKFYQQLPTSGSSSSFSFLLTITLYLSFNPTVISDSLQDPCPIFNQLPCGSGTPLGFCCSQGQKCIQVAGNTTAICCPSGKACSSIVPISCNIQKQNVTANPFSAIKTIALNSSMIKCGTKCCPFGFFCNSQDMCIMNADQSPVPSLFIPPIVIPPSITTASAILFSPQATTLSTTTPSTTLPTTLSTTSSVSITTSVTLPVPAERSKQKLSPIAILVGLFPGLVSGILLVVALLYFRKIYKKRKKETNATRPFIKHISAPKLIHDVRTDFLRMHVPQNSTVFTEASHSEKNGSFSQDISIFKIPSQSNLDLDEALKTPLPPPPLNIRKHAPMMPLDQSYEIDSEYRNRLLTVSYSSERTPIMRPASVRDFRYCPEDFEDYRSSSILLVDKSRN</sequence>
<evidence type="ECO:0000256" key="1">
    <source>
        <dbReference type="SAM" id="Phobius"/>
    </source>
</evidence>
<protein>
    <recommendedName>
        <fullName evidence="5">Mid2 domain-containing protein</fullName>
    </recommendedName>
</protein>
<keyword evidence="1" id="KW-0472">Membrane</keyword>
<feature type="chain" id="PRO_5019075683" description="Mid2 domain-containing protein" evidence="2">
    <location>
        <begin position="35"/>
        <end position="394"/>
    </location>
</feature>
<keyword evidence="4" id="KW-1185">Reference proteome</keyword>
<evidence type="ECO:0000256" key="2">
    <source>
        <dbReference type="SAM" id="SignalP"/>
    </source>
</evidence>
<keyword evidence="1" id="KW-1133">Transmembrane helix</keyword>
<evidence type="ECO:0000313" key="3">
    <source>
        <dbReference type="EMBL" id="RKF65449.1"/>
    </source>
</evidence>
<reference evidence="3 4" key="1">
    <citation type="journal article" date="2018" name="BMC Genomics">
        <title>Comparative genome analyses reveal sequence features reflecting distinct modes of host-adaptation between dicot and monocot powdery mildew.</title>
        <authorList>
            <person name="Wu Y."/>
            <person name="Ma X."/>
            <person name="Pan Z."/>
            <person name="Kale S.D."/>
            <person name="Song Y."/>
            <person name="King H."/>
            <person name="Zhang Q."/>
            <person name="Presley C."/>
            <person name="Deng X."/>
            <person name="Wei C.I."/>
            <person name="Xiao S."/>
        </authorList>
    </citation>
    <scope>NUCLEOTIDE SEQUENCE [LARGE SCALE GENOMIC DNA]</scope>
    <source>
        <strain evidence="3">UMSG2</strain>
    </source>
</reference>
<evidence type="ECO:0008006" key="5">
    <source>
        <dbReference type="Google" id="ProtNLM"/>
    </source>
</evidence>
<dbReference type="Proteomes" id="UP000286134">
    <property type="component" value="Unassembled WGS sequence"/>
</dbReference>
<keyword evidence="1" id="KW-0812">Transmembrane</keyword>
<name>A0A420I700_9PEZI</name>
<proteinExistence type="predicted"/>
<dbReference type="STRING" id="212602.A0A420I700"/>
<gene>
    <name evidence="3" type="ORF">OnM2_008004</name>
</gene>
<feature type="signal peptide" evidence="2">
    <location>
        <begin position="1"/>
        <end position="34"/>
    </location>
</feature>
<dbReference type="EMBL" id="MCFK01000803">
    <property type="protein sequence ID" value="RKF65449.1"/>
    <property type="molecule type" value="Genomic_DNA"/>
</dbReference>
<accession>A0A420I700</accession>
<keyword evidence="2" id="KW-0732">Signal</keyword>